<feature type="region of interest" description="Disordered" evidence="1">
    <location>
        <begin position="1"/>
        <end position="20"/>
    </location>
</feature>
<dbReference type="Gene3D" id="1.25.40.10">
    <property type="entry name" value="Tetratricopeptide repeat domain"/>
    <property type="match status" value="1"/>
</dbReference>
<evidence type="ECO:0000256" key="1">
    <source>
        <dbReference type="SAM" id="MobiDB-lite"/>
    </source>
</evidence>
<evidence type="ECO:0000313" key="3">
    <source>
        <dbReference type="Proteomes" id="UP001205998"/>
    </source>
</evidence>
<feature type="non-terminal residue" evidence="2">
    <location>
        <position position="288"/>
    </location>
</feature>
<dbReference type="AlphaFoldDB" id="A0AAD5ALD6"/>
<protein>
    <submittedName>
        <fullName evidence="2">Cilia- and flagella-associated protein 54 isoform X1</fullName>
    </submittedName>
</protein>
<feature type="non-terminal residue" evidence="2">
    <location>
        <position position="1"/>
    </location>
</feature>
<dbReference type="GO" id="GO:0060271">
    <property type="term" value="P:cilium assembly"/>
    <property type="evidence" value="ECO:0007669"/>
    <property type="project" value="TreeGrafter"/>
</dbReference>
<keyword evidence="2" id="KW-0969">Cilium</keyword>
<dbReference type="Proteomes" id="UP001205998">
    <property type="component" value="Unassembled WGS sequence"/>
</dbReference>
<dbReference type="SUPFAM" id="SSF48452">
    <property type="entry name" value="TPR-like"/>
    <property type="match status" value="1"/>
</dbReference>
<reference evidence="2" key="1">
    <citation type="submission" date="2018-07" db="EMBL/GenBank/DDBJ databases">
        <title>Comparative genomics of catfishes provides insights into carnivory and benthic adaptation.</title>
        <authorList>
            <person name="Zhang Y."/>
            <person name="Wang D."/>
            <person name="Peng Z."/>
            <person name="Zheng S."/>
            <person name="Shao F."/>
            <person name="Tao W."/>
        </authorList>
    </citation>
    <scope>NUCLEOTIDE SEQUENCE</scope>
    <source>
        <strain evidence="2">Chongqing</strain>
    </source>
</reference>
<name>A0AAD5ALD6_SILAS</name>
<keyword evidence="2" id="KW-0282">Flagellum</keyword>
<dbReference type="PANTHER" id="PTHR33487:SF1">
    <property type="entry name" value="CILIA- AND FLAGELLA-ASSOCIATED PROTEIN 54"/>
    <property type="match status" value="1"/>
</dbReference>
<feature type="compositionally biased region" description="Low complexity" evidence="1">
    <location>
        <begin position="7"/>
        <end position="18"/>
    </location>
</feature>
<gene>
    <name evidence="2" type="ORF">C0J50_22478</name>
</gene>
<dbReference type="PANTHER" id="PTHR33487">
    <property type="entry name" value="CILIA- AND FLAGELLA-ASSOCIATED PROTEIN 54"/>
    <property type="match status" value="1"/>
</dbReference>
<keyword evidence="2" id="KW-0966">Cell projection</keyword>
<dbReference type="EMBL" id="MU551697">
    <property type="protein sequence ID" value="KAI5617889.1"/>
    <property type="molecule type" value="Genomic_DNA"/>
</dbReference>
<keyword evidence="3" id="KW-1185">Reference proteome</keyword>
<sequence length="288" mass="31701">ASVEFTSAASMAPSISPPDLSNEDYNSMGSVYSSPLSPSHIKTVLSSYNSSIKYLQENNYNSLQVQALHDLGNLHFYNGNLKAAHSSWSKALDHALQTTNVLESWDGDLSSEPLRHAGIWGCLQGALLSAKIAQYILTSNISQRTNCCLLSAKLFKCLLKASMPHPDNDLEYSSYTLNTELIPGMNVFSEVDQTFAGSTVASLDFVCHWLYTSGHHLTALPLVVLYQYVASTVCRHPQLTAASRILKVKMLTELHLFAEAVKEIHNLCDGEEVPLPYSSYVKAERVLV</sequence>
<dbReference type="InterPro" id="IPR011990">
    <property type="entry name" value="TPR-like_helical_dom_sf"/>
</dbReference>
<proteinExistence type="predicted"/>
<comment type="caution">
    <text evidence="2">The sequence shown here is derived from an EMBL/GenBank/DDBJ whole genome shotgun (WGS) entry which is preliminary data.</text>
</comment>
<evidence type="ECO:0000313" key="2">
    <source>
        <dbReference type="EMBL" id="KAI5617889.1"/>
    </source>
</evidence>
<organism evidence="2 3">
    <name type="scientific">Silurus asotus</name>
    <name type="common">Amur catfish</name>
    <name type="synonym">Parasilurus asotus</name>
    <dbReference type="NCBI Taxonomy" id="30991"/>
    <lineage>
        <taxon>Eukaryota</taxon>
        <taxon>Metazoa</taxon>
        <taxon>Chordata</taxon>
        <taxon>Craniata</taxon>
        <taxon>Vertebrata</taxon>
        <taxon>Euteleostomi</taxon>
        <taxon>Actinopterygii</taxon>
        <taxon>Neopterygii</taxon>
        <taxon>Teleostei</taxon>
        <taxon>Ostariophysi</taxon>
        <taxon>Siluriformes</taxon>
        <taxon>Siluridae</taxon>
        <taxon>Silurus</taxon>
    </lineage>
</organism>
<accession>A0AAD5ALD6</accession>